<dbReference type="Proteomes" id="UP000636264">
    <property type="component" value="Unassembled WGS sequence"/>
</dbReference>
<feature type="domain" description="Glutamate synthase alpha subunit C-terminal" evidence="1">
    <location>
        <begin position="81"/>
        <end position="204"/>
    </location>
</feature>
<reference evidence="2" key="2">
    <citation type="submission" date="2020-09" db="EMBL/GenBank/DDBJ databases">
        <authorList>
            <person name="Sun Q."/>
            <person name="Zhou Y."/>
        </authorList>
    </citation>
    <scope>NUCLEOTIDE SEQUENCE</scope>
    <source>
        <strain evidence="2">CGMCC 1.15320</strain>
    </source>
</reference>
<dbReference type="Pfam" id="PF01493">
    <property type="entry name" value="GXGXG"/>
    <property type="match status" value="1"/>
</dbReference>
<dbReference type="InterPro" id="IPR036485">
    <property type="entry name" value="Glu_synth_asu_C_sf"/>
</dbReference>
<evidence type="ECO:0000313" key="2">
    <source>
        <dbReference type="EMBL" id="GGA58954.1"/>
    </source>
</evidence>
<gene>
    <name evidence="2" type="ORF">GCM10011385_10810</name>
</gene>
<accession>A0A916RM00</accession>
<dbReference type="GO" id="GO:0046914">
    <property type="term" value="F:transition metal ion binding"/>
    <property type="evidence" value="ECO:0007669"/>
    <property type="project" value="InterPro"/>
</dbReference>
<dbReference type="PANTHER" id="PTHR39673">
    <property type="entry name" value="TUNGSTEN FORMYLMETHANOFURAN DEHYDROGENASE, SUBUNIT C (FWDC)"/>
    <property type="match status" value="1"/>
</dbReference>
<dbReference type="PANTHER" id="PTHR39673:SF5">
    <property type="entry name" value="TUNGSTEN-CONTAINING FORMYLMETHANOFURAN DEHYDROGENASE 2 SUBUNIT C"/>
    <property type="match status" value="1"/>
</dbReference>
<dbReference type="Gene3D" id="2.160.20.60">
    <property type="entry name" value="Glutamate synthase, alpha subunit, C-terminal domain"/>
    <property type="match status" value="1"/>
</dbReference>
<dbReference type="InterPro" id="IPR017550">
    <property type="entry name" value="Formylmethanofuran_DH_suC"/>
</dbReference>
<sequence length="272" mass="28414">MSGLTFTLLAEPTQRLDLSPLTPQKLAGLSAGEIEKIELGGGGDQVKVGDCFKVEGSDPETIVFEGGSKRLDWIGTDMEAGSIRVTGDAGALLGRRMTGGSIVVKGSVGPYAGSQMQDGRVEIQGDAGDLAAGPMAGELRGMCGGTLIIRGRAGERLGDRMRRGLVAALGGCGDYPGSRMIAGTIVVAGEAGRMPGYLMRRGSILLDRPPQELSPTFIESGPWFSAFASLLERHLMQEGIVDYPFLGEGPMRYVGDNAVPGKGELVISSLKV</sequence>
<dbReference type="NCBIfam" id="TIGR03122">
    <property type="entry name" value="one_C_dehyd_C"/>
    <property type="match status" value="1"/>
</dbReference>
<dbReference type="EMBL" id="BMIF01000002">
    <property type="protein sequence ID" value="GGA58954.1"/>
    <property type="molecule type" value="Genomic_DNA"/>
</dbReference>
<proteinExistence type="predicted"/>
<dbReference type="SUPFAM" id="SSF69336">
    <property type="entry name" value="Alpha subunit of glutamate synthase, C-terminal domain"/>
    <property type="match status" value="1"/>
</dbReference>
<dbReference type="InterPro" id="IPR002489">
    <property type="entry name" value="Glu_synth_asu_C"/>
</dbReference>
<dbReference type="RefSeq" id="WP_188719923.1">
    <property type="nucleotide sequence ID" value="NZ_BMIF01000002.1"/>
</dbReference>
<organism evidence="2 3">
    <name type="scientific">Nitratireductor aestuarii</name>
    <dbReference type="NCBI Taxonomy" id="1735103"/>
    <lineage>
        <taxon>Bacteria</taxon>
        <taxon>Pseudomonadati</taxon>
        <taxon>Pseudomonadota</taxon>
        <taxon>Alphaproteobacteria</taxon>
        <taxon>Hyphomicrobiales</taxon>
        <taxon>Phyllobacteriaceae</taxon>
        <taxon>Nitratireductor</taxon>
    </lineage>
</organism>
<protein>
    <submittedName>
        <fullName evidence="2">Formylmethanofuran dehydrogenase subunit C</fullName>
    </submittedName>
</protein>
<reference evidence="2" key="1">
    <citation type="journal article" date="2014" name="Int. J. Syst. Evol. Microbiol.">
        <title>Complete genome sequence of Corynebacterium casei LMG S-19264T (=DSM 44701T), isolated from a smear-ripened cheese.</title>
        <authorList>
            <consortium name="US DOE Joint Genome Institute (JGI-PGF)"/>
            <person name="Walter F."/>
            <person name="Albersmeier A."/>
            <person name="Kalinowski J."/>
            <person name="Ruckert C."/>
        </authorList>
    </citation>
    <scope>NUCLEOTIDE SEQUENCE</scope>
    <source>
        <strain evidence="2">CGMCC 1.15320</strain>
    </source>
</reference>
<comment type="caution">
    <text evidence="2">The sequence shown here is derived from an EMBL/GenBank/DDBJ whole genome shotgun (WGS) entry which is preliminary data.</text>
</comment>
<evidence type="ECO:0000313" key="3">
    <source>
        <dbReference type="Proteomes" id="UP000636264"/>
    </source>
</evidence>
<dbReference type="AlphaFoldDB" id="A0A916RM00"/>
<keyword evidence="3" id="KW-1185">Reference proteome</keyword>
<dbReference type="GO" id="GO:0015948">
    <property type="term" value="P:methanogenesis"/>
    <property type="evidence" value="ECO:0007669"/>
    <property type="project" value="InterPro"/>
</dbReference>
<evidence type="ECO:0000259" key="1">
    <source>
        <dbReference type="Pfam" id="PF01493"/>
    </source>
</evidence>
<dbReference type="GO" id="GO:0018493">
    <property type="term" value="F:formylmethanofuran dehydrogenase activity"/>
    <property type="evidence" value="ECO:0007669"/>
    <property type="project" value="InterPro"/>
</dbReference>
<name>A0A916RM00_9HYPH</name>